<evidence type="ECO:0000313" key="3">
    <source>
        <dbReference type="Proteomes" id="UP000780801"/>
    </source>
</evidence>
<organism evidence="2 3">
    <name type="scientific">Lunasporangiospora selenospora</name>
    <dbReference type="NCBI Taxonomy" id="979761"/>
    <lineage>
        <taxon>Eukaryota</taxon>
        <taxon>Fungi</taxon>
        <taxon>Fungi incertae sedis</taxon>
        <taxon>Mucoromycota</taxon>
        <taxon>Mortierellomycotina</taxon>
        <taxon>Mortierellomycetes</taxon>
        <taxon>Mortierellales</taxon>
        <taxon>Mortierellaceae</taxon>
        <taxon>Lunasporangiospora</taxon>
    </lineage>
</organism>
<dbReference type="EMBL" id="JAABOA010002976">
    <property type="protein sequence ID" value="KAF9579176.1"/>
    <property type="molecule type" value="Genomic_DNA"/>
</dbReference>
<feature type="coiled-coil region" evidence="1">
    <location>
        <begin position="16"/>
        <end position="79"/>
    </location>
</feature>
<sequence>MRVVDTNVIEACTWCLKDVERKQTEFLAKVEAIQAENACIKLRDITNLNCIADKHRGEIRKIEAELSDLDTEVHELFDEREDFQGWNIIDLFGQHPAEFRVTDLAYTIAEVRESGYGFEIEYIEGGQGHRHWIVRTKRHAWNNRLYRVEFYTERRTRNQEQIGHLKQDLFKQNDALQVLVNAMGTLEASGPKEDSPEIKMERMQIQTEQNKLFKVIALAGRIALHPKLFKAIAEAGVYESGPEEVTARVTEFYSELTVSLNNIHSPQIQPNIAPARSREEDNTYNVLLIGPPQAGKSALAAIIGQFLSPGSEIDFSHIGDGSFPCTREVRVVDHVSHFPEFELIYTNPQPSMPNEAHYYPNQEAPGLKVTISSIMGERYHRQYKQDLSRYDYLEVRQVPPSSQEKLRFRIFDTPGLEDTSSEDANNITKILQAVTKTDKFHLVLVTIPFGSYLSPGLQNSLIDIRNTFSDMRGIVAFVHTKVDPLNTHPEEKEFSLSLEKRQIRLDEIMGREIPHFVINSYLREDRPMCIFLRQDKVREILSLARSNTPVPVNRMPLAKTSRMRMMDEYAIQICSRHREEIEQRRSELQDRINAIQAESDGKKGEKIAFLEYLISNKQRHVLKVEAELSSLETDDLELIAEKTISETWLFSRVPVEVKVTDLEHTIDEIQEENTGFGIESVDGGQGHNHWTAKIKRLAWSNGSFHVKFHTKRRNKNQKKIGELKSDLGAKKEALQAFTDRMAAVKASGPKEEDPEITEERMKIQKELNKTLKAITRAKQSALYPSLFKAVAEAGVYEDDPEESAMRVAKIYTDYVPAEGEESV</sequence>
<dbReference type="AlphaFoldDB" id="A0A9P6KBV9"/>
<dbReference type="Proteomes" id="UP000780801">
    <property type="component" value="Unassembled WGS sequence"/>
</dbReference>
<comment type="caution">
    <text evidence="2">The sequence shown here is derived from an EMBL/GenBank/DDBJ whole genome shotgun (WGS) entry which is preliminary data.</text>
</comment>
<reference evidence="2" key="1">
    <citation type="journal article" date="2020" name="Fungal Divers.">
        <title>Resolving the Mortierellaceae phylogeny through synthesis of multi-gene phylogenetics and phylogenomics.</title>
        <authorList>
            <person name="Vandepol N."/>
            <person name="Liber J."/>
            <person name="Desiro A."/>
            <person name="Na H."/>
            <person name="Kennedy M."/>
            <person name="Barry K."/>
            <person name="Grigoriev I.V."/>
            <person name="Miller A.N."/>
            <person name="O'Donnell K."/>
            <person name="Stajich J.E."/>
            <person name="Bonito G."/>
        </authorList>
    </citation>
    <scope>NUCLEOTIDE SEQUENCE</scope>
    <source>
        <strain evidence="2">KOD1015</strain>
    </source>
</reference>
<evidence type="ECO:0000256" key="1">
    <source>
        <dbReference type="SAM" id="Coils"/>
    </source>
</evidence>
<accession>A0A9P6KBV9</accession>
<gene>
    <name evidence="2" type="ORF">BGW38_004665</name>
</gene>
<dbReference type="SUPFAM" id="SSF52540">
    <property type="entry name" value="P-loop containing nucleoside triphosphate hydrolases"/>
    <property type="match status" value="1"/>
</dbReference>
<proteinExistence type="predicted"/>
<evidence type="ECO:0000313" key="2">
    <source>
        <dbReference type="EMBL" id="KAF9579176.1"/>
    </source>
</evidence>
<dbReference type="Gene3D" id="3.40.50.300">
    <property type="entry name" value="P-loop containing nucleotide triphosphate hydrolases"/>
    <property type="match status" value="1"/>
</dbReference>
<feature type="coiled-coil region" evidence="1">
    <location>
        <begin position="571"/>
        <end position="598"/>
    </location>
</feature>
<protein>
    <submittedName>
        <fullName evidence="2">Uncharacterized protein</fullName>
    </submittedName>
</protein>
<keyword evidence="3" id="KW-1185">Reference proteome</keyword>
<name>A0A9P6KBV9_9FUNG</name>
<keyword evidence="1" id="KW-0175">Coiled coil</keyword>
<dbReference type="OrthoDB" id="8954335at2759"/>
<dbReference type="InterPro" id="IPR027417">
    <property type="entry name" value="P-loop_NTPase"/>
</dbReference>